<protein>
    <submittedName>
        <fullName evidence="13">Pseudouridine synthase I, TruA</fullName>
    </submittedName>
</protein>
<dbReference type="FunCoup" id="A0A096P9T0">
    <property type="interactions" value="1777"/>
</dbReference>
<gene>
    <name evidence="13" type="ORF">OT_ostta18g00680</name>
</gene>
<feature type="domain" description="Pseudouridine synthase I TruA alpha/beta" evidence="12">
    <location>
        <begin position="173"/>
        <end position="276"/>
    </location>
</feature>
<evidence type="ECO:0000256" key="7">
    <source>
        <dbReference type="ARBA" id="ARBA00023242"/>
    </source>
</evidence>
<evidence type="ECO:0000256" key="2">
    <source>
        <dbReference type="ARBA" id="ARBA00004123"/>
    </source>
</evidence>
<feature type="compositionally biased region" description="Acidic residues" evidence="11">
    <location>
        <begin position="1"/>
        <end position="14"/>
    </location>
</feature>
<dbReference type="InterPro" id="IPR041708">
    <property type="entry name" value="PUS1/PUS2-like"/>
</dbReference>
<feature type="compositionally biased region" description="Acidic residues" evidence="11">
    <location>
        <begin position="429"/>
        <end position="438"/>
    </location>
</feature>
<evidence type="ECO:0000256" key="8">
    <source>
        <dbReference type="ARBA" id="ARBA00036943"/>
    </source>
</evidence>
<proteinExistence type="inferred from homology"/>
<dbReference type="FunFam" id="3.30.70.580:FF:000002">
    <property type="entry name" value="tRNA pseudouridine synthase"/>
    <property type="match status" value="1"/>
</dbReference>
<evidence type="ECO:0000256" key="10">
    <source>
        <dbReference type="PIRSR" id="PIRSR641708-2"/>
    </source>
</evidence>
<dbReference type="InterPro" id="IPR001406">
    <property type="entry name" value="PsdUridine_synth_TruA"/>
</dbReference>
<dbReference type="GO" id="GO:0006397">
    <property type="term" value="P:mRNA processing"/>
    <property type="evidence" value="ECO:0007669"/>
    <property type="project" value="UniProtKB-KW"/>
</dbReference>
<comment type="subcellular location">
    <subcellularLocation>
        <location evidence="2">Nucleus</location>
    </subcellularLocation>
</comment>
<evidence type="ECO:0000256" key="9">
    <source>
        <dbReference type="PIRSR" id="PIRSR641708-1"/>
    </source>
</evidence>
<dbReference type="GO" id="GO:0031119">
    <property type="term" value="P:tRNA pseudouridine synthesis"/>
    <property type="evidence" value="ECO:0007669"/>
    <property type="project" value="InterPro"/>
</dbReference>
<evidence type="ECO:0000256" key="4">
    <source>
        <dbReference type="ARBA" id="ARBA00022664"/>
    </source>
</evidence>
<dbReference type="AlphaFoldDB" id="A0A096P9T0"/>
<dbReference type="GeneID" id="9838277"/>
<dbReference type="InterPro" id="IPR020097">
    <property type="entry name" value="PsdUridine_synth_TruA_a/b_dom"/>
</dbReference>
<keyword evidence="6" id="KW-0413">Isomerase</keyword>
<dbReference type="OrthoDB" id="10256309at2759"/>
<evidence type="ECO:0000313" key="14">
    <source>
        <dbReference type="Proteomes" id="UP000009170"/>
    </source>
</evidence>
<keyword evidence="7" id="KW-0539">Nucleus</keyword>
<evidence type="ECO:0000256" key="6">
    <source>
        <dbReference type="ARBA" id="ARBA00023235"/>
    </source>
</evidence>
<dbReference type="InterPro" id="IPR020103">
    <property type="entry name" value="PsdUridine_synth_cat_dom_sf"/>
</dbReference>
<reference evidence="14" key="1">
    <citation type="journal article" date="2006" name="Proc. Natl. Acad. Sci. U.S.A.">
        <title>Genome analysis of the smallest free-living eukaryote Ostreococcus tauri unveils many unique features.</title>
        <authorList>
            <person name="Derelle E."/>
            <person name="Ferraz C."/>
            <person name="Rombauts S."/>
            <person name="Rouze P."/>
            <person name="Worden A.Z."/>
            <person name="Robbens S."/>
            <person name="Partensky F."/>
            <person name="Degroeve S."/>
            <person name="Echeynie S."/>
            <person name="Cooke R."/>
            <person name="Saeys Y."/>
            <person name="Wuyts J."/>
            <person name="Jabbari K."/>
            <person name="Bowler C."/>
            <person name="Panaud O."/>
            <person name="Piegu B."/>
            <person name="Ball S.G."/>
            <person name="Ral J.-P."/>
            <person name="Bouget F.-Y."/>
            <person name="Piganeau G."/>
            <person name="De Baets B."/>
            <person name="Picard A."/>
            <person name="Delseny M."/>
            <person name="Demaille J."/>
            <person name="Van de Peer Y."/>
            <person name="Moreau H."/>
        </authorList>
    </citation>
    <scope>NUCLEOTIDE SEQUENCE [LARGE SCALE GENOMIC DNA]</scope>
    <source>
        <strain evidence="14">OTTH 0595 / CCAP 157/2 / RCC745</strain>
    </source>
</reference>
<sequence>MAADDATDVVDDVAPEATAPSTVDAPERALNKLPPSNPNKKRKCALTFAYVGAGYAGMQRNPGVRTIEGELEGAIARAGGISDANAGDFAKVQWTRAARTDKGVSAVGQVIALKMVMEPDGMLARINEALPEKYEYVIPTWAFDPNLFVEGAEKEKFTFTEETRRRVERVLGNYCGTHNFHNYTVKVKPTDAQAKRYILSFECSQPFEVDGEEFVRCEVVGQSFMLHQIRKLIGTMLAVMRGTLDEDDQKFAILSHQFVPTPMAPELGLFLCECIYKAYNDKFGSVHDNFELEKYRDKSEAFKRAHVYTHIARQEREQSTLRNWIKDVLHDGLRDSFDVSMAASLRAEEKLDPTRVGHRAPKGTKRGAEEEHATQMSVDAFQDVLTVAAERAKKRKLERRQDDWTPRAAAPTPSENKQARPSAPTETAIPDDELSDST</sequence>
<feature type="region of interest" description="Disordered" evidence="11">
    <location>
        <begin position="392"/>
        <end position="438"/>
    </location>
</feature>
<evidence type="ECO:0000256" key="3">
    <source>
        <dbReference type="ARBA" id="ARBA00009375"/>
    </source>
</evidence>
<dbReference type="STRING" id="70448.A0A096P9T0"/>
<feature type="active site" description="Nucleophile" evidence="9">
    <location>
        <position position="101"/>
    </location>
</feature>
<dbReference type="CDD" id="cd02568">
    <property type="entry name" value="PseudoU_synth_PUS1_PUS2"/>
    <property type="match status" value="1"/>
</dbReference>
<dbReference type="KEGG" id="ota:OT_ostta18g00680"/>
<comment type="caution">
    <text evidence="13">The sequence shown here is derived from an EMBL/GenBank/DDBJ whole genome shotgun (WGS) entry which is preliminary data.</text>
</comment>
<dbReference type="Gene3D" id="3.30.70.660">
    <property type="entry name" value="Pseudouridine synthase I, catalytic domain, C-terminal subdomain"/>
    <property type="match status" value="1"/>
</dbReference>
<comment type="catalytic activity">
    <reaction evidence="1">
        <text>a uridine in mRNA = a pseudouridine in mRNA</text>
        <dbReference type="Rhea" id="RHEA:56644"/>
        <dbReference type="Rhea" id="RHEA-COMP:14658"/>
        <dbReference type="Rhea" id="RHEA-COMP:14659"/>
        <dbReference type="ChEBI" id="CHEBI:65314"/>
        <dbReference type="ChEBI" id="CHEBI:65315"/>
    </reaction>
</comment>
<dbReference type="GO" id="GO:0005634">
    <property type="term" value="C:nucleus"/>
    <property type="evidence" value="ECO:0007669"/>
    <property type="project" value="UniProtKB-SubCell"/>
</dbReference>
<dbReference type="FunFam" id="3.30.70.660:FF:000002">
    <property type="entry name" value="tRNA pseudouridine synthase"/>
    <property type="match status" value="1"/>
</dbReference>
<keyword evidence="14" id="KW-1185">Reference proteome</keyword>
<dbReference type="Pfam" id="PF01416">
    <property type="entry name" value="PseudoU_synth_1"/>
    <property type="match status" value="1"/>
</dbReference>
<accession>A0A096P9T0</accession>
<name>A0A096P9T0_OSTTA</name>
<evidence type="ECO:0000256" key="11">
    <source>
        <dbReference type="SAM" id="MobiDB-lite"/>
    </source>
</evidence>
<organism evidence="13 14">
    <name type="scientific">Ostreococcus tauri</name>
    <name type="common">Marine green alga</name>
    <dbReference type="NCBI Taxonomy" id="70448"/>
    <lineage>
        <taxon>Eukaryota</taxon>
        <taxon>Viridiplantae</taxon>
        <taxon>Chlorophyta</taxon>
        <taxon>Mamiellophyceae</taxon>
        <taxon>Mamiellales</taxon>
        <taxon>Bathycoccaceae</taxon>
        <taxon>Ostreococcus</taxon>
    </lineage>
</organism>
<dbReference type="PANTHER" id="PTHR11142">
    <property type="entry name" value="PSEUDOURIDYLATE SYNTHASE"/>
    <property type="match status" value="1"/>
</dbReference>
<reference evidence="13 14" key="2">
    <citation type="journal article" date="2014" name="BMC Genomics">
        <title>An improved genome of the model marine alga Ostreococcus tauri unfolds by assessing Illumina de novo assemblies.</title>
        <authorList>
            <person name="Blanc-Mathieu R."/>
            <person name="Verhelst B."/>
            <person name="Derelle E."/>
            <person name="Rombauts S."/>
            <person name="Bouget F.Y."/>
            <person name="Carre I."/>
            <person name="Chateau A."/>
            <person name="Eyre-Walker A."/>
            <person name="Grimsley N."/>
            <person name="Moreau H."/>
            <person name="Piegu B."/>
            <person name="Rivals E."/>
            <person name="Schackwitz W."/>
            <person name="Van de Peer Y."/>
            <person name="Piganeau G."/>
        </authorList>
    </citation>
    <scope>NUCLEOTIDE SEQUENCE [LARGE SCALE GENOMIC DNA]</scope>
    <source>
        <strain evidence="14">OTTH 0595 / CCAP 157/2 / RCC745</strain>
    </source>
</reference>
<dbReference type="Proteomes" id="UP000009170">
    <property type="component" value="Unassembled WGS sequence"/>
</dbReference>
<dbReference type="RefSeq" id="XP_022840534.1">
    <property type="nucleotide sequence ID" value="XM_022983031.1"/>
</dbReference>
<dbReference type="InterPro" id="IPR020095">
    <property type="entry name" value="PsdUridine_synth_TruA_C"/>
</dbReference>
<comment type="similarity">
    <text evidence="3">Belongs to the tRNA pseudouridine synthase TruA family.</text>
</comment>
<evidence type="ECO:0000259" key="12">
    <source>
        <dbReference type="Pfam" id="PF01416"/>
    </source>
</evidence>
<feature type="compositionally biased region" description="Basic residues" evidence="11">
    <location>
        <begin position="356"/>
        <end position="365"/>
    </location>
</feature>
<evidence type="ECO:0000313" key="13">
    <source>
        <dbReference type="EMBL" id="CEG00705.1"/>
    </source>
</evidence>
<dbReference type="GO" id="GO:0009982">
    <property type="term" value="F:pseudouridine synthase activity"/>
    <property type="evidence" value="ECO:0007669"/>
    <property type="project" value="InterPro"/>
</dbReference>
<dbReference type="InParanoid" id="A0A096P9T0"/>
<evidence type="ECO:0000256" key="5">
    <source>
        <dbReference type="ARBA" id="ARBA00022694"/>
    </source>
</evidence>
<feature type="region of interest" description="Disordered" evidence="11">
    <location>
        <begin position="1"/>
        <end position="38"/>
    </location>
</feature>
<dbReference type="SUPFAM" id="SSF55120">
    <property type="entry name" value="Pseudouridine synthase"/>
    <property type="match status" value="1"/>
</dbReference>
<keyword evidence="4" id="KW-0507">mRNA processing</keyword>
<feature type="region of interest" description="Disordered" evidence="11">
    <location>
        <begin position="349"/>
        <end position="377"/>
    </location>
</feature>
<dbReference type="EMBL" id="CAID01000018">
    <property type="protein sequence ID" value="CEG00705.1"/>
    <property type="molecule type" value="Genomic_DNA"/>
</dbReference>
<keyword evidence="5" id="KW-0819">tRNA processing</keyword>
<dbReference type="GO" id="GO:1990481">
    <property type="term" value="P:mRNA pseudouridine synthesis"/>
    <property type="evidence" value="ECO:0007669"/>
    <property type="project" value="TreeGrafter"/>
</dbReference>
<dbReference type="PANTHER" id="PTHR11142:SF4">
    <property type="entry name" value="PSEUDOURIDYLATE SYNTHASE 1 HOMOLOG"/>
    <property type="match status" value="1"/>
</dbReference>
<feature type="binding site" evidence="10">
    <location>
        <position position="134"/>
    </location>
    <ligand>
        <name>substrate</name>
    </ligand>
</feature>
<evidence type="ECO:0000256" key="1">
    <source>
        <dbReference type="ARBA" id="ARBA00001166"/>
    </source>
</evidence>
<dbReference type="GO" id="GO:0003723">
    <property type="term" value="F:RNA binding"/>
    <property type="evidence" value="ECO:0007669"/>
    <property type="project" value="InterPro"/>
</dbReference>
<comment type="catalytic activity">
    <reaction evidence="8">
        <text>a uridine in tRNA = a pseudouridine in tRNA</text>
        <dbReference type="Rhea" id="RHEA:54572"/>
        <dbReference type="Rhea" id="RHEA-COMP:13339"/>
        <dbReference type="Rhea" id="RHEA-COMP:13934"/>
        <dbReference type="ChEBI" id="CHEBI:65314"/>
        <dbReference type="ChEBI" id="CHEBI:65315"/>
    </reaction>
</comment>